<protein>
    <submittedName>
        <fullName evidence="3">Uncharacterized protein</fullName>
    </submittedName>
</protein>
<feature type="region of interest" description="Disordered" evidence="1">
    <location>
        <begin position="179"/>
        <end position="228"/>
    </location>
</feature>
<evidence type="ECO:0000256" key="1">
    <source>
        <dbReference type="SAM" id="MobiDB-lite"/>
    </source>
</evidence>
<keyword evidence="2" id="KW-1133">Transmembrane helix</keyword>
<feature type="transmembrane region" description="Helical" evidence="2">
    <location>
        <begin position="17"/>
        <end position="40"/>
    </location>
</feature>
<proteinExistence type="predicted"/>
<evidence type="ECO:0000313" key="4">
    <source>
        <dbReference type="Proteomes" id="UP000652761"/>
    </source>
</evidence>
<dbReference type="Proteomes" id="UP000652761">
    <property type="component" value="Unassembled WGS sequence"/>
</dbReference>
<reference evidence="3" key="1">
    <citation type="submission" date="2017-07" db="EMBL/GenBank/DDBJ databases">
        <title>Taro Niue Genome Assembly and Annotation.</title>
        <authorList>
            <person name="Atibalentja N."/>
            <person name="Keating K."/>
            <person name="Fields C.J."/>
        </authorList>
    </citation>
    <scope>NUCLEOTIDE SEQUENCE</scope>
    <source>
        <strain evidence="3">Niue_2</strain>
        <tissue evidence="3">Leaf</tissue>
    </source>
</reference>
<comment type="caution">
    <text evidence="3">The sequence shown here is derived from an EMBL/GenBank/DDBJ whole genome shotgun (WGS) entry which is preliminary data.</text>
</comment>
<gene>
    <name evidence="3" type="ORF">Taro_049508</name>
</gene>
<keyword evidence="4" id="KW-1185">Reference proteome</keyword>
<organism evidence="3 4">
    <name type="scientific">Colocasia esculenta</name>
    <name type="common">Wild taro</name>
    <name type="synonym">Arum esculentum</name>
    <dbReference type="NCBI Taxonomy" id="4460"/>
    <lineage>
        <taxon>Eukaryota</taxon>
        <taxon>Viridiplantae</taxon>
        <taxon>Streptophyta</taxon>
        <taxon>Embryophyta</taxon>
        <taxon>Tracheophyta</taxon>
        <taxon>Spermatophyta</taxon>
        <taxon>Magnoliopsida</taxon>
        <taxon>Liliopsida</taxon>
        <taxon>Araceae</taxon>
        <taxon>Aroideae</taxon>
        <taxon>Colocasieae</taxon>
        <taxon>Colocasia</taxon>
    </lineage>
</organism>
<dbReference type="PANTHER" id="PTHR36801:SF3">
    <property type="entry name" value="OS06G0150300 PROTEIN"/>
    <property type="match status" value="1"/>
</dbReference>
<dbReference type="PANTHER" id="PTHR36801">
    <property type="entry name" value="OS06G0150200 PROTEIN"/>
    <property type="match status" value="1"/>
</dbReference>
<feature type="region of interest" description="Disordered" evidence="1">
    <location>
        <begin position="43"/>
        <end position="101"/>
    </location>
</feature>
<accession>A0A843XBA2</accession>
<keyword evidence="2" id="KW-0812">Transmembrane</keyword>
<evidence type="ECO:0000256" key="2">
    <source>
        <dbReference type="SAM" id="Phobius"/>
    </source>
</evidence>
<feature type="compositionally biased region" description="Polar residues" evidence="1">
    <location>
        <begin position="43"/>
        <end position="58"/>
    </location>
</feature>
<sequence length="228" mass="24563">MARTTPSAEANALAQPFLFGLALLAAWVASVVAIVALLCGTRSQKSSTPKAQSQPASTHHSRADQTKAATEAATVQQMEAASPKSESESVSTMQPLPPPPAAVAKQHEEEALPVLAGFHGPLPGEGRLEGRAGPRRGMSMNLSMSMKLPEGLTRIRTGRKEHKEDSIWMKTIIMGEKCRVPDEDEEGSVVRDEKGNPRRSYRQRTPRSLPLSRSNSFTDKESVTPGGK</sequence>
<dbReference type="AlphaFoldDB" id="A0A843XBA2"/>
<keyword evidence="2" id="KW-0472">Membrane</keyword>
<evidence type="ECO:0000313" key="3">
    <source>
        <dbReference type="EMBL" id="MQM16550.1"/>
    </source>
</evidence>
<dbReference type="EMBL" id="NMUH01007059">
    <property type="protein sequence ID" value="MQM16550.1"/>
    <property type="molecule type" value="Genomic_DNA"/>
</dbReference>
<dbReference type="OrthoDB" id="1703859at2759"/>
<name>A0A843XBA2_COLES</name>